<keyword evidence="2" id="KW-1185">Reference proteome</keyword>
<dbReference type="EMBL" id="JBHMFA010000006">
    <property type="protein sequence ID" value="MFB9105491.1"/>
    <property type="molecule type" value="Genomic_DNA"/>
</dbReference>
<dbReference type="RefSeq" id="WP_290268115.1">
    <property type="nucleotide sequence ID" value="NZ_JAUFQP010000001.1"/>
</dbReference>
<organism evidence="1 2">
    <name type="scientific">Algibacter miyuki</name>
    <dbReference type="NCBI Taxonomy" id="1306933"/>
    <lineage>
        <taxon>Bacteria</taxon>
        <taxon>Pseudomonadati</taxon>
        <taxon>Bacteroidota</taxon>
        <taxon>Flavobacteriia</taxon>
        <taxon>Flavobacteriales</taxon>
        <taxon>Flavobacteriaceae</taxon>
        <taxon>Algibacter</taxon>
    </lineage>
</organism>
<gene>
    <name evidence="1" type="ORF">ACFFU1_11310</name>
</gene>
<protein>
    <recommendedName>
        <fullName evidence="3">Sulfatase</fullName>
    </recommendedName>
</protein>
<evidence type="ECO:0000313" key="1">
    <source>
        <dbReference type="EMBL" id="MFB9105491.1"/>
    </source>
</evidence>
<proteinExistence type="predicted"/>
<comment type="caution">
    <text evidence="1">The sequence shown here is derived from an EMBL/GenBank/DDBJ whole genome shotgun (WGS) entry which is preliminary data.</text>
</comment>
<sequence>MLRNAFLFAFFAMLFGSCSDKKEVKPTIILVETDASNGVNCFGQNMGLDTINAKEDKKLKRYFNSMVPVPSRSSLFVKRD</sequence>
<evidence type="ECO:0008006" key="3">
    <source>
        <dbReference type="Google" id="ProtNLM"/>
    </source>
</evidence>
<dbReference type="PROSITE" id="PS51257">
    <property type="entry name" value="PROKAR_LIPOPROTEIN"/>
    <property type="match status" value="1"/>
</dbReference>
<evidence type="ECO:0000313" key="2">
    <source>
        <dbReference type="Proteomes" id="UP001589590"/>
    </source>
</evidence>
<accession>A0ABV5H1Y7</accession>
<dbReference type="Proteomes" id="UP001589590">
    <property type="component" value="Unassembled WGS sequence"/>
</dbReference>
<reference evidence="1 2" key="1">
    <citation type="submission" date="2024-09" db="EMBL/GenBank/DDBJ databases">
        <authorList>
            <person name="Sun Q."/>
            <person name="Mori K."/>
        </authorList>
    </citation>
    <scope>NUCLEOTIDE SEQUENCE [LARGE SCALE GENOMIC DNA]</scope>
    <source>
        <strain evidence="1 2">CECT 8300</strain>
    </source>
</reference>
<name>A0ABV5H1Y7_9FLAO</name>